<feature type="chain" id="PRO_5046803193" evidence="1">
    <location>
        <begin position="28"/>
        <end position="517"/>
    </location>
</feature>
<evidence type="ECO:0000313" key="2">
    <source>
        <dbReference type="EMBL" id="WZN42968.1"/>
    </source>
</evidence>
<protein>
    <submittedName>
        <fullName evidence="2">Uncharacterized protein</fullName>
    </submittedName>
</protein>
<sequence>MKFFLTLCSITASVFFVLIFAGQDAKAQLKVGGNTTITRGDAILEMESNRKGMLLPRVTSLALTVPPLDTAAQGMMVYNLTDNKIYIRASGAWKALSDADASGWNLTGNSSVNPALHFLGTTNAQPLILRTNNLEAARITADRKLGIGTTAPHSMLHVNGSTATNVAVGTGNFTMADSNSVVIMNNNAVANFALQNPASFKGRAIEVIAYGTDSVKFAGYNVRGQQSVNPTLAILPGYSVRLVSDGASWVIAAKQRSGLPLYYATTLGTGEGEVVRDYNGYISHGSGVFQTDVRAEALNQIPNETAWFSMMLQTVGGGYFGQFNLNDHDAYFRGNSISNLGTSVWQKMISHPATINFKGERLGTDSLNLNMIANRNVVFSTNNTARMRIHNNGNIDMMSPSVTMEGSTSMKGAVFNNITTVGGSYTVADDDYTIYLYTNSTNQTITLPSGADNIGRVIVVKGRRSGGTTRSFTVNVANSGNIDGATSVTMNAGTSTSTDSHMTFQMVNATTWLIIAR</sequence>
<reference evidence="3" key="1">
    <citation type="submission" date="2024-03" db="EMBL/GenBank/DDBJ databases">
        <title>Chitinophaga horti sp. nov., isolated from garden soil.</title>
        <authorList>
            <person name="Lee D.S."/>
            <person name="Han D.M."/>
            <person name="Baek J.H."/>
            <person name="Choi D.G."/>
            <person name="Jeon J.H."/>
            <person name="Jeon C.O."/>
        </authorList>
    </citation>
    <scope>NUCLEOTIDE SEQUENCE [LARGE SCALE GENOMIC DNA]</scope>
    <source>
        <strain evidence="3">GPA1</strain>
    </source>
</reference>
<evidence type="ECO:0000313" key="3">
    <source>
        <dbReference type="Proteomes" id="UP001485459"/>
    </source>
</evidence>
<dbReference type="EMBL" id="CP149822">
    <property type="protein sequence ID" value="WZN42968.1"/>
    <property type="molecule type" value="Genomic_DNA"/>
</dbReference>
<proteinExistence type="predicted"/>
<feature type="signal peptide" evidence="1">
    <location>
        <begin position="1"/>
        <end position="27"/>
    </location>
</feature>
<dbReference type="Proteomes" id="UP001485459">
    <property type="component" value="Chromosome"/>
</dbReference>
<name>A0ABZ2YU21_9BACT</name>
<dbReference type="RefSeq" id="WP_341837791.1">
    <property type="nucleotide sequence ID" value="NZ_CP149822.1"/>
</dbReference>
<accession>A0ABZ2YU21</accession>
<keyword evidence="1" id="KW-0732">Signal</keyword>
<evidence type="ECO:0000256" key="1">
    <source>
        <dbReference type="SAM" id="SignalP"/>
    </source>
</evidence>
<organism evidence="2 3">
    <name type="scientific">Chitinophaga pollutisoli</name>
    <dbReference type="NCBI Taxonomy" id="3133966"/>
    <lineage>
        <taxon>Bacteria</taxon>
        <taxon>Pseudomonadati</taxon>
        <taxon>Bacteroidota</taxon>
        <taxon>Chitinophagia</taxon>
        <taxon>Chitinophagales</taxon>
        <taxon>Chitinophagaceae</taxon>
        <taxon>Chitinophaga</taxon>
    </lineage>
</organism>
<keyword evidence="3" id="KW-1185">Reference proteome</keyword>
<gene>
    <name evidence="2" type="ORF">WJU16_07965</name>
</gene>